<gene>
    <name evidence="1" type="ORF">NCTC12121_03531</name>
</gene>
<dbReference type="NCBIfam" id="TIGR02742">
    <property type="entry name" value="TrbC_Ftype"/>
    <property type="match status" value="1"/>
</dbReference>
<evidence type="ECO:0000313" key="2">
    <source>
        <dbReference type="Proteomes" id="UP000255248"/>
    </source>
</evidence>
<dbReference type="AlphaFoldDB" id="A0A376J3B3"/>
<dbReference type="Pfam" id="PF09673">
    <property type="entry name" value="TrbC_Ftype"/>
    <property type="match status" value="1"/>
</dbReference>
<dbReference type="InterPro" id="IPR019106">
    <property type="entry name" value="T4SS_TrbC"/>
</dbReference>
<dbReference type="InterPro" id="IPR014113">
    <property type="entry name" value="T4SS_TrbC_subgr"/>
</dbReference>
<evidence type="ECO:0000313" key="1">
    <source>
        <dbReference type="EMBL" id="STE53247.1"/>
    </source>
</evidence>
<sequence>MTRNVLNSLLQDVHQISQSIAADTLQQSESVRQVREVLDAQQASASLFLGREVTMKFIAIIMMGLCLPVFASPNANNQLNTRQMERRLQQQMSSDREWLKQQENISEQLRNKPQPEMENWLKQQMQNNPLNAQDRSFIHKLAQQQQQAQQRKPTTGAIYFVSFSIPEEGLQRMLNETRRYGIPATLRGLVNNDMKQTVDAVLHLVQNGATEGVQIDPTLYSQYGINSVPALVVHCEQGFDVIRGNLRLDLALQKVVEQGTCAGEAQQILQQGAQHG</sequence>
<name>A0A376J3B3_9GAMM</name>
<organism evidence="1 2">
    <name type="scientific">Edwardsiella hoshinae</name>
    <dbReference type="NCBI Taxonomy" id="93378"/>
    <lineage>
        <taxon>Bacteria</taxon>
        <taxon>Pseudomonadati</taxon>
        <taxon>Pseudomonadota</taxon>
        <taxon>Gammaproteobacteria</taxon>
        <taxon>Enterobacterales</taxon>
        <taxon>Hafniaceae</taxon>
        <taxon>Edwardsiella</taxon>
    </lineage>
</organism>
<accession>A0A376J3B3</accession>
<dbReference type="Proteomes" id="UP000255248">
    <property type="component" value="Unassembled WGS sequence"/>
</dbReference>
<dbReference type="EMBL" id="UFXZ01000002">
    <property type="protein sequence ID" value="STE53247.1"/>
    <property type="molecule type" value="Genomic_DNA"/>
</dbReference>
<protein>
    <submittedName>
        <fullName evidence="1">Conjugal transfer pilus assembly protein TrbC</fullName>
    </submittedName>
</protein>
<reference evidence="1 2" key="1">
    <citation type="submission" date="2018-06" db="EMBL/GenBank/DDBJ databases">
        <authorList>
            <consortium name="Pathogen Informatics"/>
            <person name="Doyle S."/>
        </authorList>
    </citation>
    <scope>NUCLEOTIDE SEQUENCE [LARGE SCALE GENOMIC DNA]</scope>
    <source>
        <strain evidence="1 2">NCTC12121</strain>
    </source>
</reference>
<proteinExistence type="predicted"/>